<accession>A0AA40EH15</accession>
<name>A0AA40EH15_9PEZI</name>
<feature type="compositionally biased region" description="Acidic residues" evidence="4">
    <location>
        <begin position="233"/>
        <end position="249"/>
    </location>
</feature>
<sequence>MSSTSKNRDTKRTVPKFSSFKPKAPEPEPTPKPERRDASPRRRDDAKPSHRCRDHDRKREPDVRRGPREDRREERRRPSRTAKPTAPVQAAPKTTSNDVFYFDKRGDPLILRYGSNERGKIPTYYRFGAGKVLGTTGRLVIHHDGARDTFSIQDRHRQGRGSVFRDKSAIKEAAARWSKTKYIKPSPAPAALPAPSDDFIALEPSKKRKRGDEEPNVVRDYRSIFGKNGSSDSDSESDDDMSQSEDETPEVTTTKKRSIELSRRVRAEQTDISSWLELINLQDDLFRENQGEKLAAAPHLRTETEGRGLAELKVSLYEEALSHATEALEREGLVEGMMREGARAWSPKTLAKRWDDVSEKYPGSFSLWRARLDYEFGKVAACTYEDVRDFMFKKLRELRGKLSEACASEDDPSDLTVHCGQLIYVFLRLTRFLQDAGYLELAVAAWQAMLEMSFCRPRSLPEKEEDILTEFSDFWETEVPRIGEEEAKGWSYFVEDVNGATQETRTKPKTLSEIPQTEDMFKAWVAVEKQAVAAARMPASTMDEDAQDDPFRVVMFSDIKEFLVWLPDKVLATARAHLLDAFLLFCGLPTAQLSDGPIDAANDDPFVAVRSEAFETILSQAESERTLGERKTPEFGHQGGRMAISLDVLFPGDSWFRYLDKWEKSQSESRVEPAWVLATLKHLVLRRGIAELAQYYLALEWVNEPAGARKVAKSLLKAYSTDAGLYSAYALIESANQNVDMAEKVLSSATSLVTETTKSQFLWNTWAWIYLDRGQTETALVRLCSSIDRTLKTPPSPAVILKARSHFASTRDYALSSRGLDISIHHAQSLALLEYLTSPDPSNPTSSPSQGNLPAALTTITTLSTDLLSRNLPSTQHHDLLLQLAARLILHYATHGQAPLHPHLKNTH</sequence>
<comment type="similarity">
    <text evidence="2">Belongs to the NRDE2 family.</text>
</comment>
<evidence type="ECO:0000313" key="5">
    <source>
        <dbReference type="EMBL" id="KAK0738292.1"/>
    </source>
</evidence>
<evidence type="ECO:0000256" key="2">
    <source>
        <dbReference type="ARBA" id="ARBA00009265"/>
    </source>
</evidence>
<keyword evidence="3" id="KW-0539">Nucleus</keyword>
<dbReference type="PANTHER" id="PTHR13471:SF0">
    <property type="entry name" value="NUCLEAR EXOSOME REGULATOR NRDE2"/>
    <property type="match status" value="1"/>
</dbReference>
<evidence type="ECO:0000256" key="3">
    <source>
        <dbReference type="ARBA" id="ARBA00023242"/>
    </source>
</evidence>
<proteinExistence type="inferred from homology"/>
<protein>
    <submittedName>
        <fullName evidence="5">NRDE-2, necessary for RNA interference-domain-containing protein</fullName>
    </submittedName>
</protein>
<dbReference type="AlphaFoldDB" id="A0AA40EH15"/>
<feature type="compositionally biased region" description="Basic and acidic residues" evidence="4">
    <location>
        <begin position="1"/>
        <end position="12"/>
    </location>
</feature>
<feature type="compositionally biased region" description="Basic and acidic residues" evidence="4">
    <location>
        <begin position="210"/>
        <end position="222"/>
    </location>
</feature>
<dbReference type="GO" id="GO:0031048">
    <property type="term" value="P:regulatory ncRNA-mediated heterochromatin formation"/>
    <property type="evidence" value="ECO:0007669"/>
    <property type="project" value="TreeGrafter"/>
</dbReference>
<feature type="region of interest" description="Disordered" evidence="4">
    <location>
        <begin position="1"/>
        <end position="99"/>
    </location>
</feature>
<gene>
    <name evidence="5" type="ORF">B0T18DRAFT_433121</name>
</gene>
<dbReference type="Proteomes" id="UP001172155">
    <property type="component" value="Unassembled WGS sequence"/>
</dbReference>
<dbReference type="GO" id="GO:1902369">
    <property type="term" value="P:negative regulation of RNA catabolic process"/>
    <property type="evidence" value="ECO:0007669"/>
    <property type="project" value="TreeGrafter"/>
</dbReference>
<organism evidence="5 6">
    <name type="scientific">Schizothecium vesticola</name>
    <dbReference type="NCBI Taxonomy" id="314040"/>
    <lineage>
        <taxon>Eukaryota</taxon>
        <taxon>Fungi</taxon>
        <taxon>Dikarya</taxon>
        <taxon>Ascomycota</taxon>
        <taxon>Pezizomycotina</taxon>
        <taxon>Sordariomycetes</taxon>
        <taxon>Sordariomycetidae</taxon>
        <taxon>Sordariales</taxon>
        <taxon>Schizotheciaceae</taxon>
        <taxon>Schizothecium</taxon>
    </lineage>
</organism>
<comment type="caution">
    <text evidence="5">The sequence shown here is derived from an EMBL/GenBank/DDBJ whole genome shotgun (WGS) entry which is preliminary data.</text>
</comment>
<dbReference type="EMBL" id="JAUKUD010000007">
    <property type="protein sequence ID" value="KAK0738292.1"/>
    <property type="molecule type" value="Genomic_DNA"/>
</dbReference>
<evidence type="ECO:0000256" key="1">
    <source>
        <dbReference type="ARBA" id="ARBA00004123"/>
    </source>
</evidence>
<reference evidence="5" key="1">
    <citation type="submission" date="2023-06" db="EMBL/GenBank/DDBJ databases">
        <title>Genome-scale phylogeny and comparative genomics of the fungal order Sordariales.</title>
        <authorList>
            <consortium name="Lawrence Berkeley National Laboratory"/>
            <person name="Hensen N."/>
            <person name="Bonometti L."/>
            <person name="Westerberg I."/>
            <person name="Brannstrom I.O."/>
            <person name="Guillou S."/>
            <person name="Cros-Aarteil S."/>
            <person name="Calhoun S."/>
            <person name="Haridas S."/>
            <person name="Kuo A."/>
            <person name="Mondo S."/>
            <person name="Pangilinan J."/>
            <person name="Riley R."/>
            <person name="LaButti K."/>
            <person name="Andreopoulos B."/>
            <person name="Lipzen A."/>
            <person name="Chen C."/>
            <person name="Yanf M."/>
            <person name="Daum C."/>
            <person name="Ng V."/>
            <person name="Clum A."/>
            <person name="Steindorff A."/>
            <person name="Ohm R."/>
            <person name="Martin F."/>
            <person name="Silar P."/>
            <person name="Natvig D."/>
            <person name="Lalanne C."/>
            <person name="Gautier V."/>
            <person name="Ament-velasquez S.L."/>
            <person name="Kruys A."/>
            <person name="Hutchinson M.I."/>
            <person name="Powell A.J."/>
            <person name="Barry K."/>
            <person name="Miller A.N."/>
            <person name="Grigoriev I.V."/>
            <person name="Debuchy R."/>
            <person name="Gladieux P."/>
            <person name="Thoren M.H."/>
            <person name="Johannesson H."/>
        </authorList>
    </citation>
    <scope>NUCLEOTIDE SEQUENCE</scope>
    <source>
        <strain evidence="5">SMH3187-1</strain>
    </source>
</reference>
<feature type="region of interest" description="Disordered" evidence="4">
    <location>
        <begin position="184"/>
        <end position="263"/>
    </location>
</feature>
<comment type="subcellular location">
    <subcellularLocation>
        <location evidence="1">Nucleus</location>
    </subcellularLocation>
</comment>
<dbReference type="Pfam" id="PF08424">
    <property type="entry name" value="NRDE-2"/>
    <property type="match status" value="1"/>
</dbReference>
<dbReference type="InterPro" id="IPR013633">
    <property type="entry name" value="NRDE-2"/>
</dbReference>
<feature type="compositionally biased region" description="Basic and acidic residues" evidence="4">
    <location>
        <begin position="23"/>
        <end position="76"/>
    </location>
</feature>
<dbReference type="Gene3D" id="1.25.40.10">
    <property type="entry name" value="Tetratricopeptide repeat domain"/>
    <property type="match status" value="1"/>
</dbReference>
<dbReference type="PANTHER" id="PTHR13471">
    <property type="entry name" value="TETRATRICOPEPTIDE-LIKE HELICAL"/>
    <property type="match status" value="1"/>
</dbReference>
<dbReference type="GO" id="GO:0071013">
    <property type="term" value="C:catalytic step 2 spliceosome"/>
    <property type="evidence" value="ECO:0007669"/>
    <property type="project" value="TreeGrafter"/>
</dbReference>
<keyword evidence="6" id="KW-1185">Reference proteome</keyword>
<dbReference type="InterPro" id="IPR011990">
    <property type="entry name" value="TPR-like_helical_dom_sf"/>
</dbReference>
<evidence type="ECO:0000313" key="6">
    <source>
        <dbReference type="Proteomes" id="UP001172155"/>
    </source>
</evidence>
<evidence type="ECO:0000256" key="4">
    <source>
        <dbReference type="SAM" id="MobiDB-lite"/>
    </source>
</evidence>